<evidence type="ECO:0000259" key="1">
    <source>
        <dbReference type="Pfam" id="PF19328"/>
    </source>
</evidence>
<accession>A0A6J5ZBW5</accession>
<feature type="domain" description="2,4-diaminopentanoate dehydrogenase C-terminal" evidence="1">
    <location>
        <begin position="139"/>
        <end position="315"/>
    </location>
</feature>
<name>A0A6J5ZBW5_9ZZZZ</name>
<organism evidence="2">
    <name type="scientific">freshwater metagenome</name>
    <dbReference type="NCBI Taxonomy" id="449393"/>
    <lineage>
        <taxon>unclassified sequences</taxon>
        <taxon>metagenomes</taxon>
        <taxon>ecological metagenomes</taxon>
    </lineage>
</organism>
<sequence>MASVAIYGAGQLGQAVAAGLRARGTHRVAGPFAREDRELALNSGADVVLIATTTLFKDVADYIRDAVNAGSNVLVSAEECAYPWAVDKKLADELDKLAKAKRVSIAGAGVNPGLIFDALVATLLGPTPSGFNSDGTPKTTVEVRRTVNISGFGATVLRRIGVGATENEFKDKVERGEILGHAGFPQSMNVVADALGLEIERIDKVLLPVLTDRAIDLPQRFVIEPGYSAGVNQTYTAIVKGKPWFSSHFYGHVDLAGIDRTAKDEIEISIDGKVHQTISLNPGIGAQMGSQNMVINSIERIVQAQPGWVTVAEIAPALARREESFSRK</sequence>
<dbReference type="EMBL" id="CAESAF010000100">
    <property type="protein sequence ID" value="CAB4340134.1"/>
    <property type="molecule type" value="Genomic_DNA"/>
</dbReference>
<dbReference type="InterPro" id="IPR045760">
    <property type="entry name" value="DAP_DH_C"/>
</dbReference>
<evidence type="ECO:0000313" key="2">
    <source>
        <dbReference type="EMBL" id="CAB4340134.1"/>
    </source>
</evidence>
<proteinExistence type="predicted"/>
<dbReference type="SUPFAM" id="SSF51735">
    <property type="entry name" value="NAD(P)-binding Rossmann-fold domains"/>
    <property type="match status" value="1"/>
</dbReference>
<dbReference type="Pfam" id="PF19328">
    <property type="entry name" value="DAP_DH_C"/>
    <property type="match status" value="1"/>
</dbReference>
<gene>
    <name evidence="2" type="ORF">UFOPK3574_00853</name>
</gene>
<dbReference type="AlphaFoldDB" id="A0A6J5ZBW5"/>
<protein>
    <submittedName>
        <fullName evidence="2">Unannotated protein</fullName>
    </submittedName>
</protein>
<dbReference type="InterPro" id="IPR036291">
    <property type="entry name" value="NAD(P)-bd_dom_sf"/>
</dbReference>
<reference evidence="2" key="1">
    <citation type="submission" date="2020-05" db="EMBL/GenBank/DDBJ databases">
        <authorList>
            <person name="Chiriac C."/>
            <person name="Salcher M."/>
            <person name="Ghai R."/>
            <person name="Kavagutti S V."/>
        </authorList>
    </citation>
    <scope>NUCLEOTIDE SEQUENCE</scope>
</reference>
<dbReference type="Gene3D" id="3.40.50.720">
    <property type="entry name" value="NAD(P)-binding Rossmann-like Domain"/>
    <property type="match status" value="1"/>
</dbReference>